<evidence type="ECO:0000313" key="5">
    <source>
        <dbReference type="Proteomes" id="UP000011543"/>
    </source>
</evidence>
<evidence type="ECO:0000313" key="2">
    <source>
        <dbReference type="EMBL" id="ADD05729.2"/>
    </source>
</evidence>
<dbReference type="InterPro" id="IPR013561">
    <property type="entry name" value="FilR1_middle_dom"/>
</dbReference>
<gene>
    <name evidence="2" type="ordered locus">Nmag_2162</name>
    <name evidence="3" type="ORF">C500_09609</name>
</gene>
<dbReference type="KEGG" id="nmg:Nmag_2162"/>
<dbReference type="eggNOG" id="arCOG02808">
    <property type="taxonomic scope" value="Archaea"/>
</dbReference>
<evidence type="ECO:0000313" key="4">
    <source>
        <dbReference type="Proteomes" id="UP000001879"/>
    </source>
</evidence>
<reference evidence="2 4" key="2">
    <citation type="journal article" date="2012" name="BMC Genomics">
        <title>A comparative genomics perspective on the genetic content of the alkaliphilic haloarchaeon Natrialba magadii ATCC 43099T.</title>
        <authorList>
            <person name="Siddaramappa S."/>
            <person name="Challacombe J.F."/>
            <person name="Decastro R.E."/>
            <person name="Pfeiffer F."/>
            <person name="Sastre D.E."/>
            <person name="Gimenez M.I."/>
            <person name="Paggi R.A."/>
            <person name="Detter J.C."/>
            <person name="Davenport K.W."/>
            <person name="Goodwin L.A."/>
            <person name="Kyrpides N."/>
            <person name="Tapia R."/>
            <person name="Pitluck S."/>
            <person name="Lucas S."/>
            <person name="Woyke T."/>
            <person name="Maupin-Furlow J.A."/>
        </authorList>
    </citation>
    <scope>NUCLEOTIDE SEQUENCE [LARGE SCALE GENOMIC DNA]</scope>
    <source>
        <strain evidence="2">ATCC 43099</strain>
        <strain evidence="4">ATCC 43099 / DSM 3394 / CCM 3739 / CIP 104546 / IAM 13178 / JCM 8861 / NBRC 102185 / NCIMB 2190 / MS3</strain>
    </source>
</reference>
<sequence>MPLVETAVSDFVEEIERAEKLQDLTTIARYAPGYFEEISTDILIECEVIIREPRYPNGPLEKVIEIIQSASEVHTFVPAVTQQLLDAHRTVLERDQQVELIIGSAGLEGIRSSSMVDLSTTIGDVTYAYDEFTEPIGLVCTDDHVIVLVYDDYSTVHGIVFGSHEQFLTWCTSLYEKYRKKASIVSQTDR</sequence>
<reference evidence="3 5" key="3">
    <citation type="journal article" date="2014" name="PLoS Genet.">
        <title>Phylogenetically driven sequencing of extremely halophilic archaea reveals strategies for static and dynamic osmo-response.</title>
        <authorList>
            <person name="Becker E.A."/>
            <person name="Seitzer P.M."/>
            <person name="Tritt A."/>
            <person name="Larsen D."/>
            <person name="Krusor M."/>
            <person name="Yao A.I."/>
            <person name="Wu D."/>
            <person name="Madern D."/>
            <person name="Eisen J.A."/>
            <person name="Darling A.E."/>
            <person name="Facciotti M.T."/>
        </authorList>
    </citation>
    <scope>NUCLEOTIDE SEQUENCE [LARGE SCALE GENOMIC DNA]</scope>
    <source>
        <strain evidence="5">ATCC 43099 / DSM 3394 / CCM 3739 / CIP 104546 / IAM 13178 / JCM 8861 / NBRC 102185 / NCIMB 2190 / MS3</strain>
        <strain evidence="3">MS-3</strain>
    </source>
</reference>
<accession>L9V0G4</accession>
<feature type="domain" description="Methanogenesis regulatory protein FilR1 middle" evidence="1">
    <location>
        <begin position="56"/>
        <end position="180"/>
    </location>
</feature>
<dbReference type="AlphaFoldDB" id="D3SW68"/>
<dbReference type="EMBL" id="CP001932">
    <property type="protein sequence ID" value="ADD05729.2"/>
    <property type="molecule type" value="Genomic_DNA"/>
</dbReference>
<evidence type="ECO:0000313" key="3">
    <source>
        <dbReference type="EMBL" id="ELY29858.1"/>
    </source>
</evidence>
<reference evidence="4" key="1">
    <citation type="submission" date="2010-02" db="EMBL/GenBank/DDBJ databases">
        <title>Complete sequence of chromosome of Natrialba magadii ATCC 43099.</title>
        <authorList>
            <consortium name="US DOE Joint Genome Institute"/>
            <person name="Lucas S."/>
            <person name="Copeland A."/>
            <person name="Lapidus A."/>
            <person name="Cheng J.-F."/>
            <person name="Bruce D."/>
            <person name="Goodwin L."/>
            <person name="Pitluck S."/>
            <person name="Davenport K."/>
            <person name="Saunders E."/>
            <person name="Detter J.C."/>
            <person name="Han C."/>
            <person name="Tapia R."/>
            <person name="Land M."/>
            <person name="Hauser L."/>
            <person name="Kyrpides N."/>
            <person name="Mikhailova N."/>
            <person name="De Castro R.E."/>
            <person name="Maupin-Furlow J.A."/>
            <person name="Woyke T."/>
        </authorList>
    </citation>
    <scope>NUCLEOTIDE SEQUENCE [LARGE SCALE GENOMIC DNA]</scope>
    <source>
        <strain evidence="4">ATCC 43099 / DSM 3394 / CCM 3739 / CIP 104546 / IAM 13178 / JCM 8861 / NBRC 102185 / NCIMB 2190 / MS3</strain>
    </source>
</reference>
<name>D3SW68_NATMM</name>
<dbReference type="PaxDb" id="547559-Nmag_2162"/>
<dbReference type="Pfam" id="PF08350">
    <property type="entry name" value="FilR1_middle"/>
    <property type="match status" value="1"/>
</dbReference>
<accession>D3SW68</accession>
<reference evidence="2" key="4">
    <citation type="submission" date="2016-09" db="EMBL/GenBank/DDBJ databases">
        <authorList>
            <person name="Pfeiffer F."/>
        </authorList>
    </citation>
    <scope>NUCLEOTIDE SEQUENCE</scope>
    <source>
        <strain evidence="2">ATCC 43099</strain>
    </source>
</reference>
<keyword evidence="4" id="KW-1185">Reference proteome</keyword>
<dbReference type="Proteomes" id="UP000001879">
    <property type="component" value="Chromosome"/>
</dbReference>
<dbReference type="Proteomes" id="UP000011543">
    <property type="component" value="Unassembled WGS sequence"/>
</dbReference>
<organism evidence="2 4">
    <name type="scientific">Natrialba magadii (strain ATCC 43099 / DSM 3394 / CCM 3739 / CIP 104546 / IAM 13178 / JCM 8861 / NBRC 102185 / NCIMB 2190 / MS3)</name>
    <name type="common">Natronobacterium magadii</name>
    <dbReference type="NCBI Taxonomy" id="547559"/>
    <lineage>
        <taxon>Archaea</taxon>
        <taxon>Methanobacteriati</taxon>
        <taxon>Methanobacteriota</taxon>
        <taxon>Stenosarchaea group</taxon>
        <taxon>Halobacteria</taxon>
        <taxon>Halobacteriales</taxon>
        <taxon>Natrialbaceae</taxon>
        <taxon>Natrialba</taxon>
    </lineage>
</organism>
<dbReference type="STRING" id="547559.Nmag_2162"/>
<proteinExistence type="predicted"/>
<dbReference type="EMBL" id="AOHS01000034">
    <property type="protein sequence ID" value="ELY29858.1"/>
    <property type="molecule type" value="Genomic_DNA"/>
</dbReference>
<evidence type="ECO:0000259" key="1">
    <source>
        <dbReference type="Pfam" id="PF08350"/>
    </source>
</evidence>
<protein>
    <recommendedName>
        <fullName evidence="1">Methanogenesis regulatory protein FilR1 middle domain-containing protein</fullName>
    </recommendedName>
</protein>